<evidence type="ECO:0000256" key="3">
    <source>
        <dbReference type="RuleBase" id="RU000363"/>
    </source>
</evidence>
<dbReference type="Gene3D" id="3.40.50.720">
    <property type="entry name" value="NAD(P)-binding Rossmann-like Domain"/>
    <property type="match status" value="1"/>
</dbReference>
<organism evidence="4 5">
    <name type="scientific">Streptomyces marincola</name>
    <dbReference type="NCBI Taxonomy" id="2878388"/>
    <lineage>
        <taxon>Bacteria</taxon>
        <taxon>Bacillati</taxon>
        <taxon>Actinomycetota</taxon>
        <taxon>Actinomycetes</taxon>
        <taxon>Kitasatosporales</taxon>
        <taxon>Streptomycetaceae</taxon>
        <taxon>Streptomyces</taxon>
    </lineage>
</organism>
<dbReference type="CDD" id="cd05233">
    <property type="entry name" value="SDR_c"/>
    <property type="match status" value="1"/>
</dbReference>
<keyword evidence="2" id="KW-0560">Oxidoreductase</keyword>
<proteinExistence type="inferred from homology"/>
<dbReference type="Pfam" id="PF00106">
    <property type="entry name" value="adh_short"/>
    <property type="match status" value="1"/>
</dbReference>
<keyword evidence="5" id="KW-1185">Reference proteome</keyword>
<reference evidence="4 5" key="1">
    <citation type="submission" date="2017-05" db="EMBL/GenBank/DDBJ databases">
        <title>Complete genome sequence of Streptomyces sp. SCSIO 03032 revealed the diverse biosynthetic pathways for its bioactive secondary metabolites.</title>
        <authorList>
            <person name="Ma L."/>
            <person name="Zhu Y."/>
            <person name="Zhang W."/>
            <person name="Zhang G."/>
            <person name="Tian X."/>
            <person name="Zhang S."/>
            <person name="Zhang C."/>
        </authorList>
    </citation>
    <scope>NUCLEOTIDE SEQUENCE [LARGE SCALE GENOMIC DNA]</scope>
    <source>
        <strain evidence="4 5">SCSIO 03032</strain>
    </source>
</reference>
<evidence type="ECO:0000256" key="1">
    <source>
        <dbReference type="ARBA" id="ARBA00006484"/>
    </source>
</evidence>
<dbReference type="InterPro" id="IPR036291">
    <property type="entry name" value="NAD(P)-bd_dom_sf"/>
</dbReference>
<dbReference type="InterPro" id="IPR002347">
    <property type="entry name" value="SDR_fam"/>
</dbReference>
<dbReference type="PRINTS" id="PR00080">
    <property type="entry name" value="SDRFAMILY"/>
</dbReference>
<dbReference type="Proteomes" id="UP000194218">
    <property type="component" value="Chromosome"/>
</dbReference>
<name>A0A1W7CZQ7_9ACTN</name>
<dbReference type="SUPFAM" id="SSF51735">
    <property type="entry name" value="NAD(P)-binding Rossmann-fold domains"/>
    <property type="match status" value="1"/>
</dbReference>
<evidence type="ECO:0000313" key="4">
    <source>
        <dbReference type="EMBL" id="ARQ70225.1"/>
    </source>
</evidence>
<dbReference type="AlphaFoldDB" id="A0A1W7CZQ7"/>
<dbReference type="GO" id="GO:0016491">
    <property type="term" value="F:oxidoreductase activity"/>
    <property type="evidence" value="ECO:0007669"/>
    <property type="project" value="UniProtKB-KW"/>
</dbReference>
<comment type="similarity">
    <text evidence="1 3">Belongs to the short-chain dehydrogenases/reductases (SDR) family.</text>
</comment>
<protein>
    <submittedName>
        <fullName evidence="4">Short-chain dehydrogenase</fullName>
    </submittedName>
</protein>
<dbReference type="PANTHER" id="PTHR43639">
    <property type="entry name" value="OXIDOREDUCTASE, SHORT-CHAIN DEHYDROGENASE/REDUCTASE FAMILY (AFU_ORTHOLOGUE AFUA_5G02870)"/>
    <property type="match status" value="1"/>
</dbReference>
<dbReference type="PRINTS" id="PR00081">
    <property type="entry name" value="GDHRDH"/>
</dbReference>
<dbReference type="EMBL" id="CP021121">
    <property type="protein sequence ID" value="ARQ70225.1"/>
    <property type="molecule type" value="Genomic_DNA"/>
</dbReference>
<dbReference type="PANTHER" id="PTHR43639:SF1">
    <property type="entry name" value="SHORT-CHAIN DEHYDROGENASE_REDUCTASE FAMILY PROTEIN"/>
    <property type="match status" value="1"/>
</dbReference>
<accession>A0A1W7CZQ7</accession>
<gene>
    <name evidence="4" type="ORF">CAG99_16485</name>
</gene>
<evidence type="ECO:0000256" key="2">
    <source>
        <dbReference type="ARBA" id="ARBA00023002"/>
    </source>
</evidence>
<sequence>MRDTSQRTAPSGHVAIVTGANQGIGAATAKALAARGVAVLCTYLRLPHAPENGGGDAAPGRYDSDRAASGEAVAEEIRRAGGSAEAHEADLSDPEVPARLFDIAEERLGPVDILVNNASGWVQDSFTPDPEDRFGRPLRPVTAETWARQFAVDARAPALLIGEFARRHRARGAGWGRIVGLTSGAELGFPGEVSYGAAKAAQTDYTMSAAAELADLGITANVVHPPVTDTGWVTDEVRQFVASSPALFHVAEPDEVAEVIAFLVSDAAALVSGNVLTLR</sequence>
<dbReference type="OrthoDB" id="9803333at2"/>
<evidence type="ECO:0000313" key="5">
    <source>
        <dbReference type="Proteomes" id="UP000194218"/>
    </source>
</evidence>
<dbReference type="Pfam" id="PF13561">
    <property type="entry name" value="adh_short_C2"/>
    <property type="match status" value="1"/>
</dbReference>
<dbReference type="KEGG" id="smao:CAG99_16485"/>